<dbReference type="AlphaFoldDB" id="A0A543P0F0"/>
<feature type="transmembrane region" description="Helical" evidence="1">
    <location>
        <begin position="21"/>
        <end position="39"/>
    </location>
</feature>
<dbReference type="EMBL" id="VFQE01000002">
    <property type="protein sequence ID" value="TQN37582.1"/>
    <property type="molecule type" value="Genomic_DNA"/>
</dbReference>
<keyword evidence="1" id="KW-0812">Transmembrane</keyword>
<sequence length="82" mass="8821">MSADGERGPDERRPDDERAIRFRWIARAVVAAIGAWFLADGLSGVWSDVGPLARVLIALAVVLALVLVVVGLLRLDRGSRGN</sequence>
<accession>A0A543P0F0</accession>
<evidence type="ECO:0000313" key="3">
    <source>
        <dbReference type="Proteomes" id="UP000319865"/>
    </source>
</evidence>
<evidence type="ECO:0000313" key="2">
    <source>
        <dbReference type="EMBL" id="TQN37582.1"/>
    </source>
</evidence>
<comment type="caution">
    <text evidence="2">The sequence shown here is derived from an EMBL/GenBank/DDBJ whole genome shotgun (WGS) entry which is preliminary data.</text>
</comment>
<dbReference type="RefSeq" id="WP_142027533.1">
    <property type="nucleotide sequence ID" value="NZ_VFQE01000002.1"/>
</dbReference>
<protein>
    <submittedName>
        <fullName evidence="2">Uncharacterized protein</fullName>
    </submittedName>
</protein>
<proteinExistence type="predicted"/>
<evidence type="ECO:0000256" key="1">
    <source>
        <dbReference type="SAM" id="Phobius"/>
    </source>
</evidence>
<keyword evidence="3" id="KW-1185">Reference proteome</keyword>
<keyword evidence="1" id="KW-0472">Membrane</keyword>
<name>A0A543P0F0_9ACTN</name>
<dbReference type="Proteomes" id="UP000319865">
    <property type="component" value="Unassembled WGS sequence"/>
</dbReference>
<keyword evidence="1" id="KW-1133">Transmembrane helix</keyword>
<gene>
    <name evidence="2" type="ORF">FHU33_4240</name>
</gene>
<feature type="transmembrane region" description="Helical" evidence="1">
    <location>
        <begin position="51"/>
        <end position="73"/>
    </location>
</feature>
<organism evidence="2 3">
    <name type="scientific">Blastococcus colisei</name>
    <dbReference type="NCBI Taxonomy" id="1564162"/>
    <lineage>
        <taxon>Bacteria</taxon>
        <taxon>Bacillati</taxon>
        <taxon>Actinomycetota</taxon>
        <taxon>Actinomycetes</taxon>
        <taxon>Geodermatophilales</taxon>
        <taxon>Geodermatophilaceae</taxon>
        <taxon>Blastococcus</taxon>
    </lineage>
</organism>
<reference evidence="2 3" key="1">
    <citation type="submission" date="2019-06" db="EMBL/GenBank/DDBJ databases">
        <title>Sequencing the genomes of 1000 actinobacteria strains.</title>
        <authorList>
            <person name="Klenk H.-P."/>
        </authorList>
    </citation>
    <scope>NUCLEOTIDE SEQUENCE [LARGE SCALE GENOMIC DNA]</scope>
    <source>
        <strain evidence="2 3">DSM 46837</strain>
    </source>
</reference>